<dbReference type="Pfam" id="PF03009">
    <property type="entry name" value="GDPD"/>
    <property type="match status" value="1"/>
</dbReference>
<feature type="signal peptide" evidence="1">
    <location>
        <begin position="1"/>
        <end position="15"/>
    </location>
</feature>
<proteinExistence type="predicted"/>
<sequence>MKFVLLLGSVGAALGWSYLRHIQLPLGPSRLLWSGVVFGHRGCRGVAGTPENTLEAFRYAAARGCGGIECDARLTKDNEVVIFHDAFANGHLHDIPPTRRIDELTLLELRRCSLTADPTGQAHVPTLEEAILFCRDNNLRMLIEVKELRRAYLCTDKVLDLYQRYPDYMYDQTTLISFHSGILYHARKADKKVAVCQLYGPNVVRSWVSMHVDTLPWTLRLCPVLWDCLLPFVQERVMPWVMGCSMVGPRYDRFTEASRKRWATRNICMYLWGFGRDEQCTPGMRQPGVCISCDNHYECFQTPKPPPNYDIFGDKQRALERQQEEAYKRLRIGK</sequence>
<organism evidence="3 4">
    <name type="scientific">Leishmania orientalis</name>
    <dbReference type="NCBI Taxonomy" id="2249476"/>
    <lineage>
        <taxon>Eukaryota</taxon>
        <taxon>Discoba</taxon>
        <taxon>Euglenozoa</taxon>
        <taxon>Kinetoplastea</taxon>
        <taxon>Metakinetoplastina</taxon>
        <taxon>Trypanosomatida</taxon>
        <taxon>Trypanosomatidae</taxon>
        <taxon>Leishmaniinae</taxon>
        <taxon>Leishmania</taxon>
    </lineage>
</organism>
<dbReference type="AlphaFoldDB" id="A0A836GN07"/>
<evidence type="ECO:0000259" key="2">
    <source>
        <dbReference type="PROSITE" id="PS51704"/>
    </source>
</evidence>
<dbReference type="FunFam" id="3.20.20.190:FF:000067">
    <property type="entry name" value="Glycerophosphoryl diester phosphodiesterase family, putative"/>
    <property type="match status" value="1"/>
</dbReference>
<dbReference type="Proteomes" id="UP000674143">
    <property type="component" value="Unassembled WGS sequence"/>
</dbReference>
<dbReference type="GO" id="GO:0006644">
    <property type="term" value="P:phospholipid metabolic process"/>
    <property type="evidence" value="ECO:0007669"/>
    <property type="project" value="TreeGrafter"/>
</dbReference>
<gene>
    <name evidence="3" type="ORF">LSCM4_05511</name>
</gene>
<keyword evidence="1" id="KW-0732">Signal</keyword>
<accession>A0A836GN07</accession>
<dbReference type="InterPro" id="IPR030395">
    <property type="entry name" value="GP_PDE_dom"/>
</dbReference>
<dbReference type="PANTHER" id="PTHR46320:SF1">
    <property type="entry name" value="GLYCEROPHOSPHODIESTER PHOSPHODIESTERASE 1"/>
    <property type="match status" value="1"/>
</dbReference>
<dbReference type="GO" id="GO:0005886">
    <property type="term" value="C:plasma membrane"/>
    <property type="evidence" value="ECO:0007669"/>
    <property type="project" value="TreeGrafter"/>
</dbReference>
<dbReference type="SUPFAM" id="SSF51695">
    <property type="entry name" value="PLC-like phosphodiesterases"/>
    <property type="match status" value="1"/>
</dbReference>
<dbReference type="SMR" id="A0A836GN07"/>
<evidence type="ECO:0000256" key="1">
    <source>
        <dbReference type="SAM" id="SignalP"/>
    </source>
</evidence>
<dbReference type="KEGG" id="loi:92361384"/>
<reference evidence="4" key="2">
    <citation type="journal article" date="2021" name="Sci. Data">
        <title>Chromosome-scale genome sequencing, assembly and annotation of six genomes from subfamily Leishmaniinae.</title>
        <authorList>
            <person name="Almutairi H."/>
            <person name="Urbaniak M.D."/>
            <person name="Bates M.D."/>
            <person name="Jariyapan N."/>
            <person name="Kwakye-Nuako G."/>
            <person name="Thomaz Soccol V."/>
            <person name="Al-Salem W.S."/>
            <person name="Dillon R.J."/>
            <person name="Bates P.A."/>
            <person name="Gatherer D."/>
        </authorList>
    </citation>
    <scope>NUCLEOTIDE SEQUENCE [LARGE SCALE GENOMIC DNA]</scope>
</reference>
<protein>
    <recommendedName>
        <fullName evidence="2">GP-PDE domain-containing protein</fullName>
    </recommendedName>
</protein>
<dbReference type="PANTHER" id="PTHR46320">
    <property type="entry name" value="GLYCEROPHOSPHODIESTER PHOSPHODIESTERASE 1"/>
    <property type="match status" value="1"/>
</dbReference>
<dbReference type="GeneID" id="92361384"/>
<evidence type="ECO:0000313" key="4">
    <source>
        <dbReference type="Proteomes" id="UP000674143"/>
    </source>
</evidence>
<dbReference type="PROSITE" id="PS51704">
    <property type="entry name" value="GP_PDE"/>
    <property type="match status" value="1"/>
</dbReference>
<dbReference type="GO" id="GO:0006580">
    <property type="term" value="P:ethanolamine metabolic process"/>
    <property type="evidence" value="ECO:0007669"/>
    <property type="project" value="TreeGrafter"/>
</dbReference>
<comment type="caution">
    <text evidence="3">The sequence shown here is derived from an EMBL/GenBank/DDBJ whole genome shotgun (WGS) entry which is preliminary data.</text>
</comment>
<dbReference type="RefSeq" id="XP_067063018.1">
    <property type="nucleotide sequence ID" value="XM_067207450.1"/>
</dbReference>
<dbReference type="EMBL" id="JAFHLR010000024">
    <property type="protein sequence ID" value="KAG5478111.1"/>
    <property type="molecule type" value="Genomic_DNA"/>
</dbReference>
<reference evidence="4" key="1">
    <citation type="journal article" date="2021" name="Microbiol. Resour. Announc.">
        <title>LGAAP: Leishmaniinae Genome Assembly and Annotation Pipeline.</title>
        <authorList>
            <person name="Almutairi H."/>
            <person name="Urbaniak M.D."/>
            <person name="Bates M.D."/>
            <person name="Jariyapan N."/>
            <person name="Kwakye-Nuako G."/>
            <person name="Thomaz-Soccol V."/>
            <person name="Al-Salem W.S."/>
            <person name="Dillon R.J."/>
            <person name="Bates P.A."/>
            <person name="Gatherer D."/>
        </authorList>
    </citation>
    <scope>NUCLEOTIDE SEQUENCE [LARGE SCALE GENOMIC DNA]</scope>
</reference>
<dbReference type="GO" id="GO:0008889">
    <property type="term" value="F:glycerophosphodiester phosphodiesterase activity"/>
    <property type="evidence" value="ECO:0007669"/>
    <property type="project" value="TreeGrafter"/>
</dbReference>
<dbReference type="Gene3D" id="3.20.20.190">
    <property type="entry name" value="Phosphatidylinositol (PI) phosphodiesterase"/>
    <property type="match status" value="1"/>
</dbReference>
<keyword evidence="4" id="KW-1185">Reference proteome</keyword>
<dbReference type="GO" id="GO:0070291">
    <property type="term" value="P:N-acylethanolamine metabolic process"/>
    <property type="evidence" value="ECO:0007669"/>
    <property type="project" value="TreeGrafter"/>
</dbReference>
<evidence type="ECO:0000313" key="3">
    <source>
        <dbReference type="EMBL" id="KAG5478111.1"/>
    </source>
</evidence>
<feature type="chain" id="PRO_5032849635" description="GP-PDE domain-containing protein" evidence="1">
    <location>
        <begin position="16"/>
        <end position="334"/>
    </location>
</feature>
<dbReference type="InterPro" id="IPR017946">
    <property type="entry name" value="PLC-like_Pdiesterase_TIM-brl"/>
</dbReference>
<name>A0A836GN07_9TRYP</name>
<feature type="domain" description="GP-PDE" evidence="2">
    <location>
        <begin position="35"/>
        <end position="308"/>
    </location>
</feature>